<evidence type="ECO:0000256" key="1">
    <source>
        <dbReference type="ARBA" id="ARBA00022574"/>
    </source>
</evidence>
<keyword evidence="2" id="KW-0677">Repeat</keyword>
<sequence>MGCNKWYLSADASAGAAQLAFDSTGTIVVASSDCQVWHWDLKTGSSKYAQFESRRTAFNVVALSPDGKMLPSSGQEELTVQLRDNKGVAQKTFLGHQWPVDAIAFSRDGRVLASASPYQIRLWDGSGRTSGNCASSEDTPKAHTRRIQAVAFSPDGRTVASASSDHTIRLWSSDGVHQRVLKGHDNPVLVIAFSPKASLKTLESHLSNVFRVGFTPDGETVVSESSDCTLGLRNVDTGVVEDIWRVWHRDAYATAFSPDGKRIASGASYDLQLWDAITGQHDYFLSGHRDTVIGIASSSDSALVAGPLHPILSVAFSPDTKTLASASYHETIIWNLQTKVRQRTLENCTGPVAFSPDGKILVSGQKDGLAGIWDMATGSKRHNIDTNTLASTAFSLDGKIMATGSSDGSIQLWDLIADSTPTATLNGGENNVTALSFSLDAKMLASGSGGSTVRL</sequence>
<protein>
    <submittedName>
        <fullName evidence="4">WD40-repeat-containing domain protein</fullName>
    </submittedName>
</protein>
<dbReference type="PANTHER" id="PTHR19848">
    <property type="entry name" value="WD40 REPEAT PROTEIN"/>
    <property type="match status" value="1"/>
</dbReference>
<dbReference type="InterPro" id="IPR020472">
    <property type="entry name" value="WD40_PAC1"/>
</dbReference>
<dbReference type="CDD" id="cd00200">
    <property type="entry name" value="WD40"/>
    <property type="match status" value="1"/>
</dbReference>
<dbReference type="SUPFAM" id="SSF50978">
    <property type="entry name" value="WD40 repeat-like"/>
    <property type="match status" value="1"/>
</dbReference>
<dbReference type="SUPFAM" id="SSF69322">
    <property type="entry name" value="Tricorn protease domain 2"/>
    <property type="match status" value="1"/>
</dbReference>
<dbReference type="AlphaFoldDB" id="A0A9P9AGB9"/>
<evidence type="ECO:0000313" key="5">
    <source>
        <dbReference type="Proteomes" id="UP000777438"/>
    </source>
</evidence>
<proteinExistence type="predicted"/>
<feature type="repeat" description="WD" evidence="3">
    <location>
        <begin position="382"/>
        <end position="415"/>
    </location>
</feature>
<keyword evidence="1 3" id="KW-0853">WD repeat</keyword>
<dbReference type="PROSITE" id="PS00678">
    <property type="entry name" value="WD_REPEATS_1"/>
    <property type="match status" value="2"/>
</dbReference>
<dbReference type="Pfam" id="PF00400">
    <property type="entry name" value="WD40"/>
    <property type="match status" value="8"/>
</dbReference>
<evidence type="ECO:0000256" key="2">
    <source>
        <dbReference type="ARBA" id="ARBA00022737"/>
    </source>
</evidence>
<dbReference type="PROSITE" id="PS50294">
    <property type="entry name" value="WD_REPEATS_REGION"/>
    <property type="match status" value="3"/>
</dbReference>
<dbReference type="PANTHER" id="PTHR19848:SF8">
    <property type="entry name" value="F-BOX AND WD REPEAT DOMAIN CONTAINING 7"/>
    <property type="match status" value="1"/>
</dbReference>
<comment type="caution">
    <text evidence="4">The sequence shown here is derived from an EMBL/GenBank/DDBJ whole genome shotgun (WGS) entry which is preliminary data.</text>
</comment>
<evidence type="ECO:0000256" key="3">
    <source>
        <dbReference type="PROSITE-ProRule" id="PRU00221"/>
    </source>
</evidence>
<reference evidence="4 5" key="1">
    <citation type="journal article" date="2021" name="Nat. Commun.">
        <title>Genetic determinants of endophytism in the Arabidopsis root mycobiome.</title>
        <authorList>
            <person name="Mesny F."/>
            <person name="Miyauchi S."/>
            <person name="Thiergart T."/>
            <person name="Pickel B."/>
            <person name="Atanasova L."/>
            <person name="Karlsson M."/>
            <person name="Huettel B."/>
            <person name="Barry K.W."/>
            <person name="Haridas S."/>
            <person name="Chen C."/>
            <person name="Bauer D."/>
            <person name="Andreopoulos W."/>
            <person name="Pangilinan J."/>
            <person name="LaButti K."/>
            <person name="Riley R."/>
            <person name="Lipzen A."/>
            <person name="Clum A."/>
            <person name="Drula E."/>
            <person name="Henrissat B."/>
            <person name="Kohler A."/>
            <person name="Grigoriev I.V."/>
            <person name="Martin F.M."/>
            <person name="Hacquard S."/>
        </authorList>
    </citation>
    <scope>NUCLEOTIDE SEQUENCE [LARGE SCALE GENOMIC DNA]</scope>
    <source>
        <strain evidence="4 5">MPI-CAGE-CH-0241</strain>
    </source>
</reference>
<name>A0A9P9AGB9_9HYPO</name>
<dbReference type="EMBL" id="JAGPYM010000103">
    <property type="protein sequence ID" value="KAH6867404.1"/>
    <property type="molecule type" value="Genomic_DNA"/>
</dbReference>
<evidence type="ECO:0000313" key="4">
    <source>
        <dbReference type="EMBL" id="KAH6867404.1"/>
    </source>
</evidence>
<feature type="repeat" description="WD" evidence="3">
    <location>
        <begin position="140"/>
        <end position="172"/>
    </location>
</feature>
<dbReference type="SMART" id="SM00320">
    <property type="entry name" value="WD40"/>
    <property type="match status" value="9"/>
</dbReference>
<dbReference type="InterPro" id="IPR015943">
    <property type="entry name" value="WD40/YVTN_repeat-like_dom_sf"/>
</dbReference>
<feature type="repeat" description="WD" evidence="3">
    <location>
        <begin position="352"/>
        <end position="383"/>
    </location>
</feature>
<keyword evidence="5" id="KW-1185">Reference proteome</keyword>
<dbReference type="Gene3D" id="2.130.10.10">
    <property type="entry name" value="YVTN repeat-like/Quinoprotein amine dehydrogenase"/>
    <property type="match status" value="4"/>
</dbReference>
<accession>A0A9P9AGB9</accession>
<gene>
    <name evidence="4" type="ORF">B0T10DRAFT_569444</name>
</gene>
<dbReference type="PRINTS" id="PR00320">
    <property type="entry name" value="GPROTEINBRPT"/>
</dbReference>
<dbReference type="Proteomes" id="UP000777438">
    <property type="component" value="Unassembled WGS sequence"/>
</dbReference>
<feature type="repeat" description="WD" evidence="3">
    <location>
        <begin position="425"/>
        <end position="455"/>
    </location>
</feature>
<dbReference type="InterPro" id="IPR001680">
    <property type="entry name" value="WD40_rpt"/>
</dbReference>
<dbReference type="InterPro" id="IPR036322">
    <property type="entry name" value="WD40_repeat_dom_sf"/>
</dbReference>
<dbReference type="PROSITE" id="PS50082">
    <property type="entry name" value="WD_REPEATS_2"/>
    <property type="match status" value="4"/>
</dbReference>
<organism evidence="4 5">
    <name type="scientific">Thelonectria olida</name>
    <dbReference type="NCBI Taxonomy" id="1576542"/>
    <lineage>
        <taxon>Eukaryota</taxon>
        <taxon>Fungi</taxon>
        <taxon>Dikarya</taxon>
        <taxon>Ascomycota</taxon>
        <taxon>Pezizomycotina</taxon>
        <taxon>Sordariomycetes</taxon>
        <taxon>Hypocreomycetidae</taxon>
        <taxon>Hypocreales</taxon>
        <taxon>Nectriaceae</taxon>
        <taxon>Thelonectria</taxon>
    </lineage>
</organism>
<dbReference type="OrthoDB" id="538223at2759"/>
<dbReference type="InterPro" id="IPR019775">
    <property type="entry name" value="WD40_repeat_CS"/>
</dbReference>